<keyword evidence="5 9" id="KW-1133">Transmembrane helix</keyword>
<gene>
    <name evidence="11" type="ORF">Z955_09150</name>
</gene>
<dbReference type="GO" id="GO:0005886">
    <property type="term" value="C:plasma membrane"/>
    <property type="evidence" value="ECO:0007669"/>
    <property type="project" value="UniProtKB-SubCell"/>
</dbReference>
<keyword evidence="3" id="KW-0145">Chemotaxis</keyword>
<evidence type="ECO:0000259" key="10">
    <source>
        <dbReference type="PROSITE" id="PS50111"/>
    </source>
</evidence>
<dbReference type="Gene3D" id="3.30.450.20">
    <property type="entry name" value="PAS domain"/>
    <property type="match status" value="2"/>
</dbReference>
<keyword evidence="7 8" id="KW-0807">Transducer</keyword>
<accession>A0A0A0IHD2</accession>
<dbReference type="Gene3D" id="1.10.287.950">
    <property type="entry name" value="Methyl-accepting chemotaxis protein"/>
    <property type="match status" value="1"/>
</dbReference>
<keyword evidence="2" id="KW-1003">Cell membrane</keyword>
<evidence type="ECO:0000256" key="6">
    <source>
        <dbReference type="ARBA" id="ARBA00023136"/>
    </source>
</evidence>
<dbReference type="AlphaFoldDB" id="A0A0A0IHD2"/>
<dbReference type="GO" id="GO:0006935">
    <property type="term" value="P:chemotaxis"/>
    <property type="evidence" value="ECO:0007669"/>
    <property type="project" value="UniProtKB-KW"/>
</dbReference>
<evidence type="ECO:0000256" key="5">
    <source>
        <dbReference type="ARBA" id="ARBA00022989"/>
    </source>
</evidence>
<dbReference type="PANTHER" id="PTHR32089:SF114">
    <property type="entry name" value="METHYL-ACCEPTING CHEMOTAXIS PROTEIN MCPB"/>
    <property type="match status" value="1"/>
</dbReference>
<evidence type="ECO:0000256" key="3">
    <source>
        <dbReference type="ARBA" id="ARBA00022500"/>
    </source>
</evidence>
<dbReference type="Pfam" id="PF00015">
    <property type="entry name" value="MCPsignal"/>
    <property type="match status" value="1"/>
</dbReference>
<dbReference type="CDD" id="cd12912">
    <property type="entry name" value="PDC2_MCP_like"/>
    <property type="match status" value="1"/>
</dbReference>
<comment type="subcellular location">
    <subcellularLocation>
        <location evidence="1">Cell membrane</location>
        <topology evidence="1">Multi-pass membrane protein</topology>
    </subcellularLocation>
</comment>
<organism evidence="11 12">
    <name type="scientific">Clostridium botulinum C/D str. DC5</name>
    <dbReference type="NCBI Taxonomy" id="1443128"/>
    <lineage>
        <taxon>Bacteria</taxon>
        <taxon>Bacillati</taxon>
        <taxon>Bacillota</taxon>
        <taxon>Clostridia</taxon>
        <taxon>Eubacteriales</taxon>
        <taxon>Clostridiaceae</taxon>
        <taxon>Clostridium</taxon>
    </lineage>
</organism>
<evidence type="ECO:0000256" key="7">
    <source>
        <dbReference type="ARBA" id="ARBA00023224"/>
    </source>
</evidence>
<feature type="domain" description="Methyl-accepting transducer" evidence="10">
    <location>
        <begin position="382"/>
        <end position="639"/>
    </location>
</feature>
<dbReference type="RefSeq" id="WP_039258037.1">
    <property type="nucleotide sequence ID" value="NZ_JDRY01000040.1"/>
</dbReference>
<evidence type="ECO:0000256" key="2">
    <source>
        <dbReference type="ARBA" id="ARBA00022475"/>
    </source>
</evidence>
<name>A0A0A0IHD2_CLOBO</name>
<keyword evidence="4 9" id="KW-0812">Transmembrane</keyword>
<protein>
    <submittedName>
        <fullName evidence="11">Chemotaxis protein</fullName>
    </submittedName>
</protein>
<dbReference type="Gene3D" id="6.10.340.10">
    <property type="match status" value="1"/>
</dbReference>
<feature type="transmembrane region" description="Helical" evidence="9">
    <location>
        <begin position="286"/>
        <end position="307"/>
    </location>
</feature>
<sequence length="668" mass="74326">MKHKMRSLYKEIIFMVVIAMLIPLLLVMGTSYYAIAKDEKENFEKIATNNMKVVTESIKDINDTSIESINMLSEDSNAKGMLENANNEAWVRSYLKAFLNSHKGVDTAYFGLKTGKLIVEPEQKIDDNYDLIKTDWYKEAVNNPNNVILTDPYIANQKDKDTDKQYEVTYAKTVKDSSGNIVGVMGLDIKLGHINEVIKDVRMGKTGYMMVLDKNGTIMADKLESRIGQNDKKILNILKSKGDIFQQDIKGEKWIIFKKTEKNTGYITVGLIPKRELIETIVDASIINILIAIVTIAIAIFISSKFIKRKLINPIKYIVNILNEFSNGNFSNGIEKRPGLTREMEHIMDAINLTRNGVVNIVEHIKDASRQLEDSSNSLLSITEQSSSVGDQVAKAIQQIADGSMHQSEKLNESVQLTEDLGNIVDISLKNSNEMMKASNEVRNASNEGNTLIKDLREVYRESENANLEVVRKVRILGEKSKEIENITESIKNITEQTNLLALNASIEAARAGDAGKGFAVVAEEVKKLAEESSNSAIKIKNVIDEVKSSINEVFDTLDKAMQLSNKTGENVSVTKENFSKIKESVQTLQNNINDVSVALNNIKEHKDNVALNISDVSAVSQEAAATSEEVSASSEEQASGLQEIVLSSEELNNLSEKLQEIISKFQV</sequence>
<evidence type="ECO:0000313" key="12">
    <source>
        <dbReference type="Proteomes" id="UP000030014"/>
    </source>
</evidence>
<evidence type="ECO:0000256" key="9">
    <source>
        <dbReference type="SAM" id="Phobius"/>
    </source>
</evidence>
<feature type="transmembrane region" description="Helical" evidence="9">
    <location>
        <begin position="12"/>
        <end position="35"/>
    </location>
</feature>
<dbReference type="InterPro" id="IPR029151">
    <property type="entry name" value="Sensor-like_sf"/>
</dbReference>
<evidence type="ECO:0000256" key="8">
    <source>
        <dbReference type="PROSITE-ProRule" id="PRU00284"/>
    </source>
</evidence>
<comment type="caution">
    <text evidence="11">The sequence shown here is derived from an EMBL/GenBank/DDBJ whole genome shotgun (WGS) entry which is preliminary data.</text>
</comment>
<evidence type="ECO:0000256" key="1">
    <source>
        <dbReference type="ARBA" id="ARBA00004651"/>
    </source>
</evidence>
<evidence type="ECO:0000256" key="4">
    <source>
        <dbReference type="ARBA" id="ARBA00022692"/>
    </source>
</evidence>
<reference evidence="11 12" key="1">
    <citation type="submission" date="2014-01" db="EMBL/GenBank/DDBJ databases">
        <title>Plasmidome dynamics in the species complex Clostridium novyi sensu lato converts strains of independent lineages into distinctly different pathogens.</title>
        <authorList>
            <person name="Skarin H."/>
            <person name="Segerman B."/>
        </authorList>
    </citation>
    <scope>NUCLEOTIDE SEQUENCE [LARGE SCALE GENOMIC DNA]</scope>
    <source>
        <strain evidence="11 12">DC5</strain>
    </source>
</reference>
<evidence type="ECO:0000313" key="11">
    <source>
        <dbReference type="EMBL" id="KGM98975.1"/>
    </source>
</evidence>
<dbReference type="Pfam" id="PF02743">
    <property type="entry name" value="dCache_1"/>
    <property type="match status" value="1"/>
</dbReference>
<dbReference type="SUPFAM" id="SSF103190">
    <property type="entry name" value="Sensory domain-like"/>
    <property type="match status" value="1"/>
</dbReference>
<dbReference type="GO" id="GO:0007165">
    <property type="term" value="P:signal transduction"/>
    <property type="evidence" value="ECO:0007669"/>
    <property type="project" value="UniProtKB-KW"/>
</dbReference>
<dbReference type="Proteomes" id="UP000030014">
    <property type="component" value="Unassembled WGS sequence"/>
</dbReference>
<keyword evidence="6 9" id="KW-0472">Membrane</keyword>
<dbReference type="PROSITE" id="PS50111">
    <property type="entry name" value="CHEMOTAXIS_TRANSDUC_2"/>
    <property type="match status" value="1"/>
</dbReference>
<dbReference type="EMBL" id="JDRY01000040">
    <property type="protein sequence ID" value="KGM98975.1"/>
    <property type="molecule type" value="Genomic_DNA"/>
</dbReference>
<dbReference type="PANTHER" id="PTHR32089">
    <property type="entry name" value="METHYL-ACCEPTING CHEMOTAXIS PROTEIN MCPB"/>
    <property type="match status" value="1"/>
</dbReference>
<dbReference type="InterPro" id="IPR033479">
    <property type="entry name" value="dCache_1"/>
</dbReference>
<dbReference type="CDD" id="cd18773">
    <property type="entry name" value="PDC1_HK_sensor"/>
    <property type="match status" value="1"/>
</dbReference>
<dbReference type="InterPro" id="IPR004089">
    <property type="entry name" value="MCPsignal_dom"/>
</dbReference>
<proteinExistence type="predicted"/>
<dbReference type="SMART" id="SM00283">
    <property type="entry name" value="MA"/>
    <property type="match status" value="1"/>
</dbReference>
<dbReference type="SUPFAM" id="SSF58104">
    <property type="entry name" value="Methyl-accepting chemotaxis protein (MCP) signaling domain"/>
    <property type="match status" value="1"/>
</dbReference>